<feature type="transmembrane region" description="Helical" evidence="1">
    <location>
        <begin position="12"/>
        <end position="36"/>
    </location>
</feature>
<keyword evidence="1" id="KW-0472">Membrane</keyword>
<evidence type="ECO:0000313" key="3">
    <source>
        <dbReference type="Proteomes" id="UP000761534"/>
    </source>
</evidence>
<organism evidence="2 3">
    <name type="scientific">Trichomonascus ciferrii</name>
    <dbReference type="NCBI Taxonomy" id="44093"/>
    <lineage>
        <taxon>Eukaryota</taxon>
        <taxon>Fungi</taxon>
        <taxon>Dikarya</taxon>
        <taxon>Ascomycota</taxon>
        <taxon>Saccharomycotina</taxon>
        <taxon>Dipodascomycetes</taxon>
        <taxon>Dipodascales</taxon>
        <taxon>Trichomonascaceae</taxon>
        <taxon>Trichomonascus</taxon>
        <taxon>Trichomonascus ciferrii complex</taxon>
    </lineage>
</organism>
<dbReference type="Proteomes" id="UP000761534">
    <property type="component" value="Unassembled WGS sequence"/>
</dbReference>
<sequence>MLLTPSRRKREWIEHVLTANRLLAWVGVFTAIQTYLNEPKNKKPTESSQPAWVTCVTAFVGLLTCYMDFIVPPKTIQKAAEAAATATATAA</sequence>
<evidence type="ECO:0000256" key="1">
    <source>
        <dbReference type="SAM" id="Phobius"/>
    </source>
</evidence>
<keyword evidence="1" id="KW-0812">Transmembrane</keyword>
<evidence type="ECO:0000313" key="2">
    <source>
        <dbReference type="EMBL" id="KAA8915245.1"/>
    </source>
</evidence>
<keyword evidence="3" id="KW-1185">Reference proteome</keyword>
<accession>A0A642V6J5</accession>
<dbReference type="EMBL" id="SWFS01000179">
    <property type="protein sequence ID" value="KAA8915245.1"/>
    <property type="molecule type" value="Genomic_DNA"/>
</dbReference>
<proteinExistence type="predicted"/>
<dbReference type="AlphaFoldDB" id="A0A642V6J5"/>
<name>A0A642V6J5_9ASCO</name>
<feature type="transmembrane region" description="Helical" evidence="1">
    <location>
        <begin position="51"/>
        <end position="71"/>
    </location>
</feature>
<gene>
    <name evidence="2" type="ORF">TRICI_002602</name>
</gene>
<keyword evidence="1" id="KW-1133">Transmembrane helix</keyword>
<dbReference type="PANTHER" id="PTHR28038">
    <property type="entry name" value="ADL329WP"/>
    <property type="match status" value="1"/>
</dbReference>
<protein>
    <submittedName>
        <fullName evidence="2">Uncharacterized protein</fullName>
    </submittedName>
</protein>
<dbReference type="PANTHER" id="PTHR28038:SF1">
    <property type="entry name" value="ADL329WP"/>
    <property type="match status" value="1"/>
</dbReference>
<dbReference type="VEuPathDB" id="FungiDB:TRICI_002602"/>
<reference evidence="2" key="1">
    <citation type="journal article" date="2019" name="G3 (Bethesda)">
        <title>Genome Assemblies of Two Rare Opportunistic Yeast Pathogens: Diutina rugosa (syn. Candida rugosa) and Trichomonascus ciferrii (syn. Candida ciferrii).</title>
        <authorList>
            <person name="Mixao V."/>
            <person name="Saus E."/>
            <person name="Hansen A.P."/>
            <person name="Lass-Florl C."/>
            <person name="Gabaldon T."/>
        </authorList>
    </citation>
    <scope>NUCLEOTIDE SEQUENCE</scope>
    <source>
        <strain evidence="2">CBS 4856</strain>
    </source>
</reference>
<comment type="caution">
    <text evidence="2">The sequence shown here is derived from an EMBL/GenBank/DDBJ whole genome shotgun (WGS) entry which is preliminary data.</text>
</comment>
<dbReference type="OrthoDB" id="284718at2759"/>